<name>A0A409XB04_PSICY</name>
<evidence type="ECO:0000313" key="1">
    <source>
        <dbReference type="EMBL" id="PPQ87910.1"/>
    </source>
</evidence>
<evidence type="ECO:0000313" key="2">
    <source>
        <dbReference type="Proteomes" id="UP000283269"/>
    </source>
</evidence>
<protein>
    <submittedName>
        <fullName evidence="1">Uncharacterized protein</fullName>
    </submittedName>
</protein>
<reference evidence="1 2" key="1">
    <citation type="journal article" date="2018" name="Evol. Lett.">
        <title>Horizontal gene cluster transfer increased hallucinogenic mushroom diversity.</title>
        <authorList>
            <person name="Reynolds H.T."/>
            <person name="Vijayakumar V."/>
            <person name="Gluck-Thaler E."/>
            <person name="Korotkin H.B."/>
            <person name="Matheny P.B."/>
            <person name="Slot J.C."/>
        </authorList>
    </citation>
    <scope>NUCLEOTIDE SEQUENCE [LARGE SCALE GENOMIC DNA]</scope>
    <source>
        <strain evidence="1 2">2631</strain>
    </source>
</reference>
<dbReference type="InParanoid" id="A0A409XB04"/>
<organism evidence="1 2">
    <name type="scientific">Psilocybe cyanescens</name>
    <dbReference type="NCBI Taxonomy" id="93625"/>
    <lineage>
        <taxon>Eukaryota</taxon>
        <taxon>Fungi</taxon>
        <taxon>Dikarya</taxon>
        <taxon>Basidiomycota</taxon>
        <taxon>Agaricomycotina</taxon>
        <taxon>Agaricomycetes</taxon>
        <taxon>Agaricomycetidae</taxon>
        <taxon>Agaricales</taxon>
        <taxon>Agaricineae</taxon>
        <taxon>Strophariaceae</taxon>
        <taxon>Psilocybe</taxon>
    </lineage>
</organism>
<dbReference type="AlphaFoldDB" id="A0A409XB04"/>
<gene>
    <name evidence="1" type="ORF">CVT25_001251</name>
</gene>
<sequence>MALLPFSSPEGMPWVEFAQCATLYKTLCELHQVFVEHRRAKTPAPEPETRRYMKRRNEQRVDMIVML</sequence>
<proteinExistence type="predicted"/>
<dbReference type="EMBL" id="NHYD01002186">
    <property type="protein sequence ID" value="PPQ87910.1"/>
    <property type="molecule type" value="Genomic_DNA"/>
</dbReference>
<dbReference type="Proteomes" id="UP000283269">
    <property type="component" value="Unassembled WGS sequence"/>
</dbReference>
<keyword evidence="2" id="KW-1185">Reference proteome</keyword>
<accession>A0A409XB04</accession>
<comment type="caution">
    <text evidence="1">The sequence shown here is derived from an EMBL/GenBank/DDBJ whole genome shotgun (WGS) entry which is preliminary data.</text>
</comment>